<reference evidence="4" key="1">
    <citation type="submission" date="2015-12" db="EMBL/GenBank/DDBJ databases">
        <title>De novo transcriptome assembly of four potential Pierce s Disease insect vectors from Arizona vineyards.</title>
        <authorList>
            <person name="Tassone E.E."/>
        </authorList>
    </citation>
    <scope>NUCLEOTIDE SEQUENCE</scope>
</reference>
<evidence type="ECO:0000256" key="3">
    <source>
        <dbReference type="PROSITE-ProRule" id="PRU00221"/>
    </source>
</evidence>
<dbReference type="Pfam" id="PF13174">
    <property type="entry name" value="TPR_6"/>
    <property type="match status" value="1"/>
</dbReference>
<evidence type="ECO:0000313" key="5">
    <source>
        <dbReference type="EMBL" id="JAS28806.1"/>
    </source>
</evidence>
<dbReference type="SUPFAM" id="SSF48452">
    <property type="entry name" value="TPR-like"/>
    <property type="match status" value="1"/>
</dbReference>
<dbReference type="PANTHER" id="PTHR15574">
    <property type="entry name" value="WD REPEAT DOMAIN-CONTAINING FAMILY"/>
    <property type="match status" value="1"/>
</dbReference>
<dbReference type="InterPro" id="IPR001680">
    <property type="entry name" value="WD40_rpt"/>
</dbReference>
<dbReference type="PROSITE" id="PS50082">
    <property type="entry name" value="WD_REPEATS_2"/>
    <property type="match status" value="3"/>
</dbReference>
<dbReference type="InterPro" id="IPR036322">
    <property type="entry name" value="WD40_repeat_dom_sf"/>
</dbReference>
<proteinExistence type="predicted"/>
<keyword evidence="2" id="KW-0677">Repeat</keyword>
<evidence type="ECO:0008006" key="7">
    <source>
        <dbReference type="Google" id="ProtNLM"/>
    </source>
</evidence>
<dbReference type="InterPro" id="IPR011990">
    <property type="entry name" value="TPR-like_helical_dom_sf"/>
</dbReference>
<organism evidence="4">
    <name type="scientific">Clastoptera arizonana</name>
    <name type="common">Arizona spittle bug</name>
    <dbReference type="NCBI Taxonomy" id="38151"/>
    <lineage>
        <taxon>Eukaryota</taxon>
        <taxon>Metazoa</taxon>
        <taxon>Ecdysozoa</taxon>
        <taxon>Arthropoda</taxon>
        <taxon>Hexapoda</taxon>
        <taxon>Insecta</taxon>
        <taxon>Pterygota</taxon>
        <taxon>Neoptera</taxon>
        <taxon>Paraneoptera</taxon>
        <taxon>Hemiptera</taxon>
        <taxon>Auchenorrhyncha</taxon>
        <taxon>Cercopoidea</taxon>
        <taxon>Clastopteridae</taxon>
        <taxon>Clastoptera</taxon>
    </lineage>
</organism>
<dbReference type="InterPro" id="IPR045151">
    <property type="entry name" value="DCAF8"/>
</dbReference>
<keyword evidence="1 3" id="KW-0853">WD repeat</keyword>
<feature type="repeat" description="WD" evidence="3">
    <location>
        <begin position="46"/>
        <end position="78"/>
    </location>
</feature>
<dbReference type="Gene3D" id="2.130.10.10">
    <property type="entry name" value="YVTN repeat-like/Quinoprotein amine dehydrogenase"/>
    <property type="match status" value="2"/>
</dbReference>
<evidence type="ECO:0000256" key="1">
    <source>
        <dbReference type="ARBA" id="ARBA00022574"/>
    </source>
</evidence>
<evidence type="ECO:0000313" key="4">
    <source>
        <dbReference type="EMBL" id="JAS22135.1"/>
    </source>
</evidence>
<dbReference type="SMART" id="SM00320">
    <property type="entry name" value="WD40"/>
    <property type="match status" value="6"/>
</dbReference>
<dbReference type="GO" id="GO:0080008">
    <property type="term" value="C:Cul4-RING E3 ubiquitin ligase complex"/>
    <property type="evidence" value="ECO:0007669"/>
    <property type="project" value="TreeGrafter"/>
</dbReference>
<dbReference type="InterPro" id="IPR015943">
    <property type="entry name" value="WD40/YVTN_repeat-like_dom_sf"/>
</dbReference>
<sequence>MSMANRKNITTHLNNREINERINGNFQRHFHVTEDLINRMGLEKELVGHQGCVNCLEWDSNGRLLASASDDYKVILWDPFRYRQVQTISTGHNGNIFSVKFLPLSDDNIIITGAGDYQVHVHDITLGETTQVCTCATSRVKRIAVAPQVPYMFWSASEDGGIRQIDIRTPHTCSEDVKNVLIDLTSYLGKLAEAKCLAINPMRPELIAVGTNDPYVRLYDRRMLKLTNINKQSENVNLSRRSSLTEDTDFENNLSEGCVEYYVPGNLNEHIKHKKFRTLTATYITFNSNGIDLLLNLGGDLVYLFDITKKRPPKAFDIPLSSLSKESCSSSNVPNNGYHVSPRSYLCSNQESVSQPLPLYVETIKQTANIFYEKKDYTKAIRLYNEAISHSSLSAVLYGNRAAALMKRNWVGDMYAALRDCHTTLLLDPNHIKALFRLARCLYELKWSDKAKACLQAFTAKYPSHANSKAFRALENDINLLANNPHLLVQGNDNSESENAPSEDILNYDQECRWRIKAYDYEKRFYGHCNITTDIKEANFFGSEGQYIVAGSDDGSIYIWERSSTNNVQILKGDSSIVNCLQPHPTYCMLVTSGIDPLVRLWSPLPEDGQKNPREVKNKDHVVSLNQQRMKTDPFDIVFMNMAYPESNQGPISCRTS</sequence>
<accession>A0A1B6D964</accession>
<dbReference type="GO" id="GO:0005737">
    <property type="term" value="C:cytoplasm"/>
    <property type="evidence" value="ECO:0007669"/>
    <property type="project" value="TreeGrafter"/>
</dbReference>
<dbReference type="Gene3D" id="1.25.40.10">
    <property type="entry name" value="Tetratricopeptide repeat domain"/>
    <property type="match status" value="1"/>
</dbReference>
<feature type="repeat" description="WD" evidence="3">
    <location>
        <begin position="541"/>
        <end position="570"/>
    </location>
</feature>
<dbReference type="SUPFAM" id="SSF50978">
    <property type="entry name" value="WD40 repeat-like"/>
    <property type="match status" value="1"/>
</dbReference>
<dbReference type="InterPro" id="IPR019734">
    <property type="entry name" value="TPR_rpt"/>
</dbReference>
<dbReference type="PROSITE" id="PS50294">
    <property type="entry name" value="WD_REPEATS_REGION"/>
    <property type="match status" value="1"/>
</dbReference>
<dbReference type="Pfam" id="PF00400">
    <property type="entry name" value="WD40"/>
    <property type="match status" value="3"/>
</dbReference>
<evidence type="ECO:0000313" key="6">
    <source>
        <dbReference type="EMBL" id="JAS30092.1"/>
    </source>
</evidence>
<gene>
    <name evidence="4" type="ORF">g.19428</name>
    <name evidence="5" type="ORF">g.19429</name>
    <name evidence="6" type="ORF">g.19430</name>
</gene>
<protein>
    <recommendedName>
        <fullName evidence="7">WD and tetratricopeptide repeats protein 1</fullName>
    </recommendedName>
</protein>
<dbReference type="SMART" id="SM00028">
    <property type="entry name" value="TPR"/>
    <property type="match status" value="3"/>
</dbReference>
<feature type="repeat" description="WD" evidence="3">
    <location>
        <begin position="571"/>
        <end position="603"/>
    </location>
</feature>
<dbReference type="GO" id="GO:0045717">
    <property type="term" value="P:negative regulation of fatty acid biosynthetic process"/>
    <property type="evidence" value="ECO:0007669"/>
    <property type="project" value="TreeGrafter"/>
</dbReference>
<dbReference type="PANTHER" id="PTHR15574:SF40">
    <property type="entry name" value="WD AND TETRATRICOPEPTIDE REPEATS PROTEIN 1"/>
    <property type="match status" value="1"/>
</dbReference>
<dbReference type="AlphaFoldDB" id="A0A1B6D964"/>
<dbReference type="EMBL" id="GEDC01007206">
    <property type="protein sequence ID" value="JAS30092.1"/>
    <property type="molecule type" value="Transcribed_RNA"/>
</dbReference>
<name>A0A1B6D964_9HEMI</name>
<evidence type="ECO:0000256" key="2">
    <source>
        <dbReference type="ARBA" id="ARBA00022737"/>
    </source>
</evidence>
<dbReference type="EMBL" id="GEDC01015163">
    <property type="protein sequence ID" value="JAS22135.1"/>
    <property type="molecule type" value="Transcribed_RNA"/>
</dbReference>
<dbReference type="EMBL" id="GEDC01008492">
    <property type="protein sequence ID" value="JAS28806.1"/>
    <property type="molecule type" value="Transcribed_RNA"/>
</dbReference>